<comment type="subcellular location">
    <subcellularLocation>
        <location evidence="1">Membrane</location>
        <topology evidence="1">Multi-pass membrane protein</topology>
    </subcellularLocation>
</comment>
<dbReference type="InterPro" id="IPR013057">
    <property type="entry name" value="AA_transpt_TM"/>
</dbReference>
<name>A0AAI9SYS9_9ASCO</name>
<comment type="similarity">
    <text evidence="2">Belongs to the amino acid/polyamine transporter 2 family.</text>
</comment>
<evidence type="ECO:0000256" key="8">
    <source>
        <dbReference type="SAM" id="Phobius"/>
    </source>
</evidence>
<feature type="domain" description="Amino acid transporter transmembrane" evidence="9">
    <location>
        <begin position="206"/>
        <end position="598"/>
    </location>
</feature>
<dbReference type="RefSeq" id="XP_049180900.1">
    <property type="nucleotide sequence ID" value="XM_049323305.1"/>
</dbReference>
<dbReference type="PANTHER" id="PTHR22950">
    <property type="entry name" value="AMINO ACID TRANSPORTER"/>
    <property type="match status" value="1"/>
</dbReference>
<keyword evidence="11" id="KW-1185">Reference proteome</keyword>
<protein>
    <recommendedName>
        <fullName evidence="9">Amino acid transporter transmembrane domain-containing protein</fullName>
    </recommendedName>
</protein>
<proteinExistence type="inferred from homology"/>
<feature type="transmembrane region" description="Helical" evidence="8">
    <location>
        <begin position="425"/>
        <end position="444"/>
    </location>
</feature>
<comment type="caution">
    <text evidence="10">The sequence shown here is derived from an EMBL/GenBank/DDBJ whole genome shotgun (WGS) entry which is preliminary data.</text>
</comment>
<dbReference type="PANTHER" id="PTHR22950:SF692">
    <property type="entry name" value="TRANSMEMBRANE AMINO ACID TRANSPORTER FAMILY PROTEIN"/>
    <property type="match status" value="1"/>
</dbReference>
<keyword evidence="3" id="KW-0813">Transport</keyword>
<feature type="transmembrane region" description="Helical" evidence="8">
    <location>
        <begin position="543"/>
        <end position="565"/>
    </location>
</feature>
<dbReference type="Pfam" id="PF01490">
    <property type="entry name" value="Aa_trans"/>
    <property type="match status" value="1"/>
</dbReference>
<gene>
    <name evidence="10" type="ORF">KGF56_002111</name>
</gene>
<organism evidence="10 11">
    <name type="scientific">Candida oxycetoniae</name>
    <dbReference type="NCBI Taxonomy" id="497107"/>
    <lineage>
        <taxon>Eukaryota</taxon>
        <taxon>Fungi</taxon>
        <taxon>Dikarya</taxon>
        <taxon>Ascomycota</taxon>
        <taxon>Saccharomycotina</taxon>
        <taxon>Pichiomycetes</taxon>
        <taxon>Debaryomycetaceae</taxon>
        <taxon>Candida/Lodderomyces clade</taxon>
        <taxon>Candida</taxon>
    </lineage>
</organism>
<keyword evidence="7 8" id="KW-0472">Membrane</keyword>
<evidence type="ECO:0000256" key="3">
    <source>
        <dbReference type="ARBA" id="ARBA00022448"/>
    </source>
</evidence>
<accession>A0AAI9SYS9</accession>
<evidence type="ECO:0000256" key="6">
    <source>
        <dbReference type="ARBA" id="ARBA00022989"/>
    </source>
</evidence>
<feature type="transmembrane region" description="Helical" evidence="8">
    <location>
        <begin position="385"/>
        <end position="405"/>
    </location>
</feature>
<dbReference type="Proteomes" id="UP001202479">
    <property type="component" value="Unassembled WGS sequence"/>
</dbReference>
<evidence type="ECO:0000313" key="10">
    <source>
        <dbReference type="EMBL" id="KAI3405155.2"/>
    </source>
</evidence>
<evidence type="ECO:0000259" key="9">
    <source>
        <dbReference type="Pfam" id="PF01490"/>
    </source>
</evidence>
<dbReference type="EMBL" id="JAHUZD010000067">
    <property type="protein sequence ID" value="KAI3405155.2"/>
    <property type="molecule type" value="Genomic_DNA"/>
</dbReference>
<dbReference type="GO" id="GO:0005774">
    <property type="term" value="C:vacuolar membrane"/>
    <property type="evidence" value="ECO:0007669"/>
    <property type="project" value="TreeGrafter"/>
</dbReference>
<feature type="transmembrane region" description="Helical" evidence="8">
    <location>
        <begin position="285"/>
        <end position="307"/>
    </location>
</feature>
<feature type="transmembrane region" description="Helical" evidence="8">
    <location>
        <begin position="343"/>
        <end position="364"/>
    </location>
</feature>
<dbReference type="GO" id="GO:0015179">
    <property type="term" value="F:L-amino acid transmembrane transporter activity"/>
    <property type="evidence" value="ECO:0007669"/>
    <property type="project" value="TreeGrafter"/>
</dbReference>
<evidence type="ECO:0000256" key="7">
    <source>
        <dbReference type="ARBA" id="ARBA00023136"/>
    </source>
</evidence>
<dbReference type="AlphaFoldDB" id="A0AAI9SYS9"/>
<reference evidence="10" key="1">
    <citation type="journal article" date="2022" name="DNA Res.">
        <title>Genome analysis of five recently described species of the CUG-Ser clade uncovers Candida theae as a new hybrid lineage with pathogenic potential in the Candida parapsilosis species complex.</title>
        <authorList>
            <person name="Mixao V."/>
            <person name="Del Olmo V."/>
            <person name="Hegedusova E."/>
            <person name="Saus E."/>
            <person name="Pryszcz L."/>
            <person name="Cillingova A."/>
            <person name="Nosek J."/>
            <person name="Gabaldon T."/>
        </authorList>
    </citation>
    <scope>NUCLEOTIDE SEQUENCE</scope>
    <source>
        <strain evidence="10">CBS 10844</strain>
    </source>
</reference>
<feature type="transmembrane region" description="Helical" evidence="8">
    <location>
        <begin position="577"/>
        <end position="599"/>
    </location>
</feature>
<evidence type="ECO:0000256" key="4">
    <source>
        <dbReference type="ARBA" id="ARBA00022692"/>
    </source>
</evidence>
<feature type="transmembrane region" description="Helical" evidence="8">
    <location>
        <begin position="213"/>
        <end position="230"/>
    </location>
</feature>
<evidence type="ECO:0000256" key="2">
    <source>
        <dbReference type="ARBA" id="ARBA00008066"/>
    </source>
</evidence>
<dbReference type="GeneID" id="73379728"/>
<feature type="transmembrane region" description="Helical" evidence="8">
    <location>
        <begin position="237"/>
        <end position="255"/>
    </location>
</feature>
<evidence type="ECO:0000256" key="1">
    <source>
        <dbReference type="ARBA" id="ARBA00004141"/>
    </source>
</evidence>
<keyword evidence="5" id="KW-0029">Amino-acid transport</keyword>
<keyword evidence="4 8" id="KW-0812">Transmembrane</keyword>
<sequence length="601" mass="65691">MSHNNDELTSLLSSRRPSVTHSFLDTPIGSFKGPNSLHNFASSFTRAQFFTASKIDNAIHKKRSFFIDNPSPQGNRDGSFYEDETFDPELIVPSYRGERLSSIVAHDSPLHNRNQQFMNNTPLGDYALPNNDVFYQDDIVNAMNDSRSRQGSKSDEIPIFGKKKVFPQPSFSSLRSSISLATTASQILLKKVEDGEGNIVTVLAGHSTAPQTIFNSVNCLIGVGLLALPVGLMRAGWVLGLSILFLCGITTFWTATLLSKAMDVDDTIMTYADVGYAAYGSTAKLIISLLFSVDLMGAGVTLIILFSDSFIGVLSNNELTNKMITFCILTPFTFLPLPILSIFSLFGIMSTISITILVMVCGLIKQTSPGSLIQVMPTNLWPSSTSDLLLAVGILLAPFGGHAIFPNLKSDMRHPYKFTQSLKTTYFITLATDSSMAIIGFLMFGAKCSNEVTNTLLDTTGYPSWCYPLIKSLICVIPLAKTPLNAKPIISALDVLLGIDKVDKSDVEKRKKTLNAACRIFTKIGVNALFVILAIMFPEFEKIIGILGASICFIICIILPCLFYLKLCGAKVGKLERFFIHFVVAVSCVLAALATWAVLRF</sequence>
<evidence type="ECO:0000313" key="11">
    <source>
        <dbReference type="Proteomes" id="UP001202479"/>
    </source>
</evidence>
<evidence type="ECO:0000256" key="5">
    <source>
        <dbReference type="ARBA" id="ARBA00022970"/>
    </source>
</evidence>
<feature type="transmembrane region" description="Helical" evidence="8">
    <location>
        <begin position="520"/>
        <end position="537"/>
    </location>
</feature>
<keyword evidence="6 8" id="KW-1133">Transmembrane helix</keyword>